<evidence type="ECO:0000256" key="7">
    <source>
        <dbReference type="RuleBase" id="RU361233"/>
    </source>
</evidence>
<keyword evidence="3 7" id="KW-1003">Cell membrane</keyword>
<keyword evidence="4 7" id="KW-0812">Transmembrane</keyword>
<dbReference type="InterPro" id="IPR006702">
    <property type="entry name" value="CASP_dom"/>
</dbReference>
<evidence type="ECO:0000256" key="1">
    <source>
        <dbReference type="ARBA" id="ARBA00004651"/>
    </source>
</evidence>
<keyword evidence="6 7" id="KW-0472">Membrane</keyword>
<evidence type="ECO:0000256" key="3">
    <source>
        <dbReference type="ARBA" id="ARBA00022475"/>
    </source>
</evidence>
<evidence type="ECO:0000256" key="5">
    <source>
        <dbReference type="ARBA" id="ARBA00022989"/>
    </source>
</evidence>
<organism evidence="9">
    <name type="scientific">Triticum urartu</name>
    <name type="common">Red wild einkorn</name>
    <name type="synonym">Crithodium urartu</name>
    <dbReference type="NCBI Taxonomy" id="4572"/>
    <lineage>
        <taxon>Eukaryota</taxon>
        <taxon>Viridiplantae</taxon>
        <taxon>Streptophyta</taxon>
        <taxon>Embryophyta</taxon>
        <taxon>Tracheophyta</taxon>
        <taxon>Spermatophyta</taxon>
        <taxon>Magnoliopsida</taxon>
        <taxon>Liliopsida</taxon>
        <taxon>Poales</taxon>
        <taxon>Poaceae</taxon>
        <taxon>BOP clade</taxon>
        <taxon>Pooideae</taxon>
        <taxon>Triticodae</taxon>
        <taxon>Triticeae</taxon>
        <taxon>Triticinae</taxon>
        <taxon>Triticum</taxon>
    </lineage>
</organism>
<protein>
    <recommendedName>
        <fullName evidence="7">CASP-like protein</fullName>
    </recommendedName>
</protein>
<evidence type="ECO:0000256" key="4">
    <source>
        <dbReference type="ARBA" id="ARBA00022692"/>
    </source>
</evidence>
<dbReference type="GO" id="GO:0005886">
    <property type="term" value="C:plasma membrane"/>
    <property type="evidence" value="ECO:0007669"/>
    <property type="project" value="UniProtKB-SubCell"/>
</dbReference>
<dbReference type="AlphaFoldDB" id="M8AV70"/>
<keyword evidence="5 7" id="KW-1133">Transmembrane helix</keyword>
<accession>M8AV70</accession>
<feature type="transmembrane region" description="Helical" evidence="7">
    <location>
        <begin position="38"/>
        <end position="57"/>
    </location>
</feature>
<name>M8AV70_TRIUA</name>
<evidence type="ECO:0000256" key="2">
    <source>
        <dbReference type="ARBA" id="ARBA00007651"/>
    </source>
</evidence>
<feature type="domain" description="Casparian strip membrane protein" evidence="8">
    <location>
        <begin position="38"/>
        <end position="89"/>
    </location>
</feature>
<evidence type="ECO:0000256" key="6">
    <source>
        <dbReference type="ARBA" id="ARBA00023136"/>
    </source>
</evidence>
<comment type="caution">
    <text evidence="7">Lacks conserved residue(s) required for the propagation of feature annotation.</text>
</comment>
<evidence type="ECO:0000259" key="8">
    <source>
        <dbReference type="Pfam" id="PF04535"/>
    </source>
</evidence>
<dbReference type="Pfam" id="PF04535">
    <property type="entry name" value="CASP_dom"/>
    <property type="match status" value="1"/>
</dbReference>
<comment type="similarity">
    <text evidence="2 7">Belongs to the Casparian strip membrane proteins (CASP) family.</text>
</comment>
<comment type="subcellular location">
    <subcellularLocation>
        <location evidence="1 7">Cell membrane</location>
        <topology evidence="1 7">Multi-pass membrane protein</topology>
    </subcellularLocation>
</comment>
<dbReference type="EMBL" id="KD050240">
    <property type="protein sequence ID" value="EMS64939.1"/>
    <property type="molecule type" value="Genomic_DNA"/>
</dbReference>
<evidence type="ECO:0000313" key="9">
    <source>
        <dbReference type="EMBL" id="EMS64939.1"/>
    </source>
</evidence>
<reference evidence="9" key="1">
    <citation type="journal article" date="2013" name="Nature">
        <title>Draft genome of the wheat A-genome progenitor Triticum urartu.</title>
        <authorList>
            <person name="Ling H.Q."/>
            <person name="Zhao S."/>
            <person name="Liu D."/>
            <person name="Wang J."/>
            <person name="Sun H."/>
            <person name="Zhang C."/>
            <person name="Fan H."/>
            <person name="Li D."/>
            <person name="Dong L."/>
            <person name="Tao Y."/>
            <person name="Gao C."/>
            <person name="Wu H."/>
            <person name="Li Y."/>
            <person name="Cui Y."/>
            <person name="Guo X."/>
            <person name="Zheng S."/>
            <person name="Wang B."/>
            <person name="Yu K."/>
            <person name="Liang Q."/>
            <person name="Yang W."/>
            <person name="Lou X."/>
            <person name="Chen J."/>
            <person name="Feng M."/>
            <person name="Jian J."/>
            <person name="Zhang X."/>
            <person name="Luo G."/>
            <person name="Jiang Y."/>
            <person name="Liu J."/>
            <person name="Wang Z."/>
            <person name="Sha Y."/>
            <person name="Zhang B."/>
            <person name="Wu H."/>
            <person name="Tang D."/>
            <person name="Shen Q."/>
            <person name="Xue P."/>
            <person name="Zou S."/>
            <person name="Wang X."/>
            <person name="Liu X."/>
            <person name="Wang F."/>
            <person name="Yang Y."/>
            <person name="An X."/>
            <person name="Dong Z."/>
            <person name="Zhang K."/>
            <person name="Zhang X."/>
            <person name="Luo M.C."/>
            <person name="Dvorak J."/>
            <person name="Tong Y."/>
            <person name="Wang J."/>
            <person name="Yang H."/>
            <person name="Li Z."/>
            <person name="Wang D."/>
            <person name="Zhang A."/>
            <person name="Wang J."/>
        </authorList>
    </citation>
    <scope>NUCLEOTIDE SEQUENCE</scope>
</reference>
<comment type="subunit">
    <text evidence="7">Homodimer and heterodimers.</text>
</comment>
<proteinExistence type="inferred from homology"/>
<sequence length="89" mass="9270">MDLEHGKKPPAIAAAELCSLKDKLVGLRPDNPGGLRPVLLRAAAVLATAVAAVVMGLNRQSYTAVVAIVGTRPLTQTFTAKFSDTPAFV</sequence>
<gene>
    <name evidence="9" type="ORF">TRIUR3_03599</name>
</gene>